<organism evidence="2 3">
    <name type="scientific">Nocardia ninae NBRC 108245</name>
    <dbReference type="NCBI Taxonomy" id="1210091"/>
    <lineage>
        <taxon>Bacteria</taxon>
        <taxon>Bacillati</taxon>
        <taxon>Actinomycetota</taxon>
        <taxon>Actinomycetes</taxon>
        <taxon>Mycobacteriales</taxon>
        <taxon>Nocardiaceae</taxon>
        <taxon>Nocardia</taxon>
    </lineage>
</organism>
<feature type="transmembrane region" description="Helical" evidence="1">
    <location>
        <begin position="155"/>
        <end position="177"/>
    </location>
</feature>
<feature type="transmembrane region" description="Helical" evidence="1">
    <location>
        <begin position="128"/>
        <end position="149"/>
    </location>
</feature>
<keyword evidence="1" id="KW-1133">Transmembrane helix</keyword>
<comment type="caution">
    <text evidence="2">The sequence shown here is derived from an EMBL/GenBank/DDBJ whole genome shotgun (WGS) entry which is preliminary data.</text>
</comment>
<reference evidence="2 3" key="1">
    <citation type="submission" date="2019-07" db="EMBL/GenBank/DDBJ databases">
        <title>Whole genome shotgun sequence of Nocardia ninae NBRC 108245.</title>
        <authorList>
            <person name="Hosoyama A."/>
            <person name="Uohara A."/>
            <person name="Ohji S."/>
            <person name="Ichikawa N."/>
        </authorList>
    </citation>
    <scope>NUCLEOTIDE SEQUENCE [LARGE SCALE GENOMIC DNA]</scope>
    <source>
        <strain evidence="2 3">NBRC 108245</strain>
    </source>
</reference>
<accession>A0A511MCZ7</accession>
<dbReference type="AlphaFoldDB" id="A0A511MCZ7"/>
<evidence type="ECO:0000256" key="1">
    <source>
        <dbReference type="SAM" id="Phobius"/>
    </source>
</evidence>
<dbReference type="RefSeq" id="WP_147130075.1">
    <property type="nucleotide sequence ID" value="NZ_BJXA01000013.1"/>
</dbReference>
<sequence>MKTWRDLDSATRKALLRGEPATDPEIDRIAVAHAEKVLNRSQVRGVLVGLVGGTAMGLLLGTLMVVAGLPFWVFVFVVIVLAIGVMFVMARHKLALIRLLNVSRGVVREPVMPGSAEKLEIRITVLGAVRIAGPYLFIVAVLLLVGVLWTNPWLIGVAAVVSVPVLAYTGYLLAWALPKHPAAVLDANGVHTPRMGLSVGWESFSEISVVPLRASARDTRQVIAFMLHDDQVYLRQLPSWQAFVSRMNKKIYLSPLVIMDAMVDKPTAEIAATAAALSGLPVTQAAQGVRKPS</sequence>
<feature type="transmembrane region" description="Helical" evidence="1">
    <location>
        <begin position="71"/>
        <end position="90"/>
    </location>
</feature>
<keyword evidence="3" id="KW-1185">Reference proteome</keyword>
<keyword evidence="1" id="KW-0812">Transmembrane</keyword>
<evidence type="ECO:0000313" key="2">
    <source>
        <dbReference type="EMBL" id="GEM38017.1"/>
    </source>
</evidence>
<proteinExistence type="predicted"/>
<evidence type="ECO:0000313" key="3">
    <source>
        <dbReference type="Proteomes" id="UP000321424"/>
    </source>
</evidence>
<name>A0A511MCZ7_9NOCA</name>
<dbReference type="OrthoDB" id="4554041at2"/>
<feature type="transmembrane region" description="Helical" evidence="1">
    <location>
        <begin position="46"/>
        <end position="65"/>
    </location>
</feature>
<gene>
    <name evidence="2" type="ORF">NN4_25360</name>
</gene>
<protein>
    <submittedName>
        <fullName evidence="2">Uncharacterized protein</fullName>
    </submittedName>
</protein>
<dbReference type="EMBL" id="BJXA01000013">
    <property type="protein sequence ID" value="GEM38017.1"/>
    <property type="molecule type" value="Genomic_DNA"/>
</dbReference>
<dbReference type="Proteomes" id="UP000321424">
    <property type="component" value="Unassembled WGS sequence"/>
</dbReference>
<keyword evidence="1" id="KW-0472">Membrane</keyword>